<organism evidence="1">
    <name type="scientific">Cyanobacterium aponinum AL20115</name>
    <dbReference type="NCBI Taxonomy" id="3090662"/>
    <lineage>
        <taxon>Bacteria</taxon>
        <taxon>Bacillati</taxon>
        <taxon>Cyanobacteriota</taxon>
        <taxon>Cyanophyceae</taxon>
        <taxon>Oscillatoriophycideae</taxon>
        <taxon>Chroococcales</taxon>
        <taxon>Geminocystaceae</taxon>
        <taxon>Cyanobacterium</taxon>
    </lineage>
</organism>
<sequence length="95" mass="11332">MKDNRKQIHIGDAVKVKGKLYLVWDIKGNHIFGRQFTFTKTGRFQYYQDRIFSVNICQLANQKEKQIINEQRKQASIQQKSYSPIGDNYTRHLIR</sequence>
<dbReference type="EMBL" id="CP138348">
    <property type="protein sequence ID" value="WPF90006.1"/>
    <property type="molecule type" value="Genomic_DNA"/>
</dbReference>
<proteinExistence type="predicted"/>
<protein>
    <submittedName>
        <fullName evidence="1">Uncharacterized protein</fullName>
    </submittedName>
</protein>
<dbReference type="AlphaFoldDB" id="A0AAF0ZCU6"/>
<name>A0AAF0ZCU6_9CHRO</name>
<reference evidence="1" key="1">
    <citation type="submission" date="2023-11" db="EMBL/GenBank/DDBJ databases">
        <title>Genome sequence of Cyanobacterium aponinum BCRC AL20115.</title>
        <authorList>
            <person name="Chang H.-Y."/>
            <person name="Lin K.-M."/>
            <person name="Hsueh H.-T."/>
            <person name="Chu H.-A."/>
            <person name="Kuo C.-H."/>
        </authorList>
    </citation>
    <scope>NUCLEOTIDE SEQUENCE</scope>
    <source>
        <strain evidence="1">AL20115</strain>
    </source>
</reference>
<dbReference type="RefSeq" id="WP_015218961.1">
    <property type="nucleotide sequence ID" value="NZ_CP138348.1"/>
</dbReference>
<accession>A0AAF0ZCU6</accession>
<evidence type="ECO:0000313" key="1">
    <source>
        <dbReference type="EMBL" id="WPF90006.1"/>
    </source>
</evidence>
<gene>
    <name evidence="1" type="ORF">SAY89_07000</name>
</gene>